<comment type="caution">
    <text evidence="4">The sequence shown here is derived from an EMBL/GenBank/DDBJ whole genome shotgun (WGS) entry which is preliminary data.</text>
</comment>
<evidence type="ECO:0000256" key="1">
    <source>
        <dbReference type="ARBA" id="ARBA00023125"/>
    </source>
</evidence>
<feature type="non-terminal residue" evidence="4">
    <location>
        <position position="137"/>
    </location>
</feature>
<dbReference type="AlphaFoldDB" id="A0A7V2F3X3"/>
<feature type="DNA-binding region" description="H-T-H motif" evidence="2">
    <location>
        <begin position="32"/>
        <end position="51"/>
    </location>
</feature>
<evidence type="ECO:0000256" key="2">
    <source>
        <dbReference type="PROSITE-ProRule" id="PRU00335"/>
    </source>
</evidence>
<dbReference type="GO" id="GO:0003700">
    <property type="term" value="F:DNA-binding transcription factor activity"/>
    <property type="evidence" value="ECO:0007669"/>
    <property type="project" value="TreeGrafter"/>
</dbReference>
<proteinExistence type="predicted"/>
<dbReference type="Pfam" id="PF00440">
    <property type="entry name" value="TetR_N"/>
    <property type="match status" value="1"/>
</dbReference>
<dbReference type="EMBL" id="DSEC01000191">
    <property type="protein sequence ID" value="HER43351.1"/>
    <property type="molecule type" value="Genomic_DNA"/>
</dbReference>
<dbReference type="InterPro" id="IPR009057">
    <property type="entry name" value="Homeodomain-like_sf"/>
</dbReference>
<name>A0A7V2F3X3_UNCEI</name>
<gene>
    <name evidence="4" type="ORF">ENO08_02690</name>
</gene>
<feature type="domain" description="HTH tetR-type" evidence="3">
    <location>
        <begin position="9"/>
        <end position="69"/>
    </location>
</feature>
<dbReference type="PANTHER" id="PTHR30055:SF226">
    <property type="entry name" value="HTH-TYPE TRANSCRIPTIONAL REGULATOR PKSA"/>
    <property type="match status" value="1"/>
</dbReference>
<keyword evidence="1 2" id="KW-0238">DNA-binding</keyword>
<dbReference type="PRINTS" id="PR00455">
    <property type="entry name" value="HTHTETR"/>
</dbReference>
<dbReference type="Gene3D" id="1.10.357.10">
    <property type="entry name" value="Tetracycline Repressor, domain 2"/>
    <property type="match status" value="1"/>
</dbReference>
<evidence type="ECO:0000313" key="4">
    <source>
        <dbReference type="EMBL" id="HER43351.1"/>
    </source>
</evidence>
<organism evidence="4">
    <name type="scientific">Eiseniibacteriota bacterium</name>
    <dbReference type="NCBI Taxonomy" id="2212470"/>
    <lineage>
        <taxon>Bacteria</taxon>
        <taxon>Candidatus Eiseniibacteriota</taxon>
    </lineage>
</organism>
<dbReference type="PANTHER" id="PTHR30055">
    <property type="entry name" value="HTH-TYPE TRANSCRIPTIONAL REGULATOR RUTR"/>
    <property type="match status" value="1"/>
</dbReference>
<dbReference type="SUPFAM" id="SSF46689">
    <property type="entry name" value="Homeodomain-like"/>
    <property type="match status" value="1"/>
</dbReference>
<dbReference type="InterPro" id="IPR050109">
    <property type="entry name" value="HTH-type_TetR-like_transc_reg"/>
</dbReference>
<evidence type="ECO:0000259" key="3">
    <source>
        <dbReference type="PROSITE" id="PS50977"/>
    </source>
</evidence>
<dbReference type="GO" id="GO:0000976">
    <property type="term" value="F:transcription cis-regulatory region binding"/>
    <property type="evidence" value="ECO:0007669"/>
    <property type="project" value="TreeGrafter"/>
</dbReference>
<dbReference type="Proteomes" id="UP000886069">
    <property type="component" value="Unassembled WGS sequence"/>
</dbReference>
<protein>
    <submittedName>
        <fullName evidence="4">TetR/AcrR family transcriptional regulator</fullName>
    </submittedName>
</protein>
<reference evidence="4" key="1">
    <citation type="journal article" date="2020" name="mSystems">
        <title>Genome- and Community-Level Interaction Insights into Carbon Utilization and Element Cycling Functions of Hydrothermarchaeota in Hydrothermal Sediment.</title>
        <authorList>
            <person name="Zhou Z."/>
            <person name="Liu Y."/>
            <person name="Xu W."/>
            <person name="Pan J."/>
            <person name="Luo Z.H."/>
            <person name="Li M."/>
        </authorList>
    </citation>
    <scope>NUCLEOTIDE SEQUENCE [LARGE SCALE GENOMIC DNA]</scope>
    <source>
        <strain evidence="4">SpSt-1233</strain>
    </source>
</reference>
<dbReference type="InterPro" id="IPR001647">
    <property type="entry name" value="HTH_TetR"/>
</dbReference>
<sequence>MNNKGIIDTPTERKILSAAARVFLEKGRDGARMQEIADAAGINKALLHYYFRSKELLYREVVAREVSGFVRGLIASFSVEGEIDEMLRSFIDGSIDRLAGNPQVVRFLVWELGSGGAIVRGVVKEALAGSGSGGLYR</sequence>
<accession>A0A7V2F3X3</accession>
<dbReference type="PROSITE" id="PS50977">
    <property type="entry name" value="HTH_TETR_2"/>
    <property type="match status" value="1"/>
</dbReference>